<dbReference type="Proteomes" id="UP000565205">
    <property type="component" value="Unassembled WGS sequence"/>
</dbReference>
<reference evidence="9 11" key="1">
    <citation type="submission" date="2020-06" db="EMBL/GenBank/DDBJ databases">
        <title>Description of novel acetic acid bacteria.</title>
        <authorList>
            <person name="Sombolestani A."/>
        </authorList>
    </citation>
    <scope>NUCLEOTIDE SEQUENCE [LARGE SCALE GENOMIC DNA]</scope>
    <source>
        <strain evidence="9 11">LMG 26838</strain>
    </source>
</reference>
<proteinExistence type="predicted"/>
<dbReference type="Gene3D" id="3.40.30.10">
    <property type="entry name" value="Glutaredoxin"/>
    <property type="match status" value="1"/>
</dbReference>
<keyword evidence="3" id="KW-0847">Vitamin C</keyword>
<dbReference type="Proteomes" id="UP000557688">
    <property type="component" value="Unassembled WGS sequence"/>
</dbReference>
<comment type="cofactor">
    <cofactor evidence="1">
        <name>L-ascorbate</name>
        <dbReference type="ChEBI" id="CHEBI:38290"/>
    </cofactor>
</comment>
<sequence>MGEALLIGDPAPWFRQRCTTPHGDYTFDMSAGRYVVLYLYASSRDPLTVVALDAVRARRALFDDRQASFFGVSADTDDAGVLAAELPGIRHFLDADGAVGSAYGGSGRWYLLDPMLRVRGAAEDGPGIAERVLDTVAGLPRVEEAQGPAPVLLLDEVFEPEFCARLIAYLRASGTSASGMFTADSQGRTQAVLDTGFKRRRDCTITDAALAGQVQARLVRRVVPQIRRAFAFEATRMDRLLLAAYAAEERGAFGAHRDNTVPAAAHRRFAVSINLNEDFEGGELIFPEFGRTRYRPAAGGAAVFSCSLLHAVLPVTRGVRFACLPFVFDEAAVRQKSASVHPPVTIAG</sequence>
<dbReference type="SUPFAM" id="SSF52833">
    <property type="entry name" value="Thioredoxin-like"/>
    <property type="match status" value="1"/>
</dbReference>
<evidence type="ECO:0000313" key="11">
    <source>
        <dbReference type="Proteomes" id="UP000565205"/>
    </source>
</evidence>
<dbReference type="PROSITE" id="PS51471">
    <property type="entry name" value="FE2OG_OXY"/>
    <property type="match status" value="1"/>
</dbReference>
<evidence type="ECO:0000313" key="9">
    <source>
        <dbReference type="EMBL" id="NVN31036.1"/>
    </source>
</evidence>
<dbReference type="Gene3D" id="2.60.120.620">
    <property type="entry name" value="q2cbj1_9rhob like domain"/>
    <property type="match status" value="1"/>
</dbReference>
<keyword evidence="5" id="KW-0560">Oxidoreductase</keyword>
<evidence type="ECO:0000256" key="2">
    <source>
        <dbReference type="ARBA" id="ARBA00022723"/>
    </source>
</evidence>
<dbReference type="GO" id="GO:0051213">
    <property type="term" value="F:dioxygenase activity"/>
    <property type="evidence" value="ECO:0007669"/>
    <property type="project" value="UniProtKB-KW"/>
</dbReference>
<organism evidence="8 10">
    <name type="scientific">Endobacter medicaginis</name>
    <dbReference type="NCBI Taxonomy" id="1181271"/>
    <lineage>
        <taxon>Bacteria</taxon>
        <taxon>Pseudomonadati</taxon>
        <taxon>Pseudomonadota</taxon>
        <taxon>Alphaproteobacteria</taxon>
        <taxon>Acetobacterales</taxon>
        <taxon>Acetobacteraceae</taxon>
        <taxon>Endobacter</taxon>
    </lineage>
</organism>
<keyword evidence="2" id="KW-0479">Metal-binding</keyword>
<dbReference type="GO" id="GO:0016705">
    <property type="term" value="F:oxidoreductase activity, acting on paired donors, with incorporation or reduction of molecular oxygen"/>
    <property type="evidence" value="ECO:0007669"/>
    <property type="project" value="InterPro"/>
</dbReference>
<dbReference type="GO" id="GO:0031418">
    <property type="term" value="F:L-ascorbic acid binding"/>
    <property type="evidence" value="ECO:0007669"/>
    <property type="project" value="UniProtKB-KW"/>
</dbReference>
<evidence type="ECO:0000259" key="7">
    <source>
        <dbReference type="PROSITE" id="PS51471"/>
    </source>
</evidence>
<evidence type="ECO:0000256" key="6">
    <source>
        <dbReference type="ARBA" id="ARBA00023004"/>
    </source>
</evidence>
<evidence type="ECO:0000256" key="1">
    <source>
        <dbReference type="ARBA" id="ARBA00001961"/>
    </source>
</evidence>
<evidence type="ECO:0000256" key="4">
    <source>
        <dbReference type="ARBA" id="ARBA00022964"/>
    </source>
</evidence>
<dbReference type="EMBL" id="JABXXQ010000269">
    <property type="protein sequence ID" value="NVN31036.1"/>
    <property type="molecule type" value="Genomic_DNA"/>
</dbReference>
<protein>
    <submittedName>
        <fullName evidence="9">2OG-Fe(II) oxygenase</fullName>
    </submittedName>
    <submittedName>
        <fullName evidence="8">Putative 2-oxoglutarate/Fe(II)-dependent dioxygenase YbiX</fullName>
    </submittedName>
</protein>
<dbReference type="InterPro" id="IPR006620">
    <property type="entry name" value="Pro_4_hyd_alph"/>
</dbReference>
<comment type="caution">
    <text evidence="8">The sequence shown here is derived from an EMBL/GenBank/DDBJ whole genome shotgun (WGS) entry which is preliminary data.</text>
</comment>
<dbReference type="InterPro" id="IPR036249">
    <property type="entry name" value="Thioredoxin-like_sf"/>
</dbReference>
<evidence type="ECO:0000256" key="5">
    <source>
        <dbReference type="ARBA" id="ARBA00023002"/>
    </source>
</evidence>
<keyword evidence="4 8" id="KW-0223">Dioxygenase</keyword>
<dbReference type="EMBL" id="JACHXV010000004">
    <property type="protein sequence ID" value="MBB3173368.1"/>
    <property type="molecule type" value="Genomic_DNA"/>
</dbReference>
<evidence type="ECO:0000256" key="3">
    <source>
        <dbReference type="ARBA" id="ARBA00022896"/>
    </source>
</evidence>
<dbReference type="SMART" id="SM00702">
    <property type="entry name" value="P4Hc"/>
    <property type="match status" value="1"/>
</dbReference>
<name>A0A839USY0_9PROT</name>
<keyword evidence="10" id="KW-1185">Reference proteome</keyword>
<reference evidence="8 10" key="2">
    <citation type="submission" date="2020-08" db="EMBL/GenBank/DDBJ databases">
        <title>Genomic Encyclopedia of Type Strains, Phase III (KMG-III): the genomes of soil and plant-associated and newly described type strains.</title>
        <authorList>
            <person name="Whitman W."/>
        </authorList>
    </citation>
    <scope>NUCLEOTIDE SEQUENCE [LARGE SCALE GENOMIC DNA]</scope>
    <source>
        <strain evidence="8 10">CECT 8088</strain>
    </source>
</reference>
<dbReference type="GO" id="GO:0005506">
    <property type="term" value="F:iron ion binding"/>
    <property type="evidence" value="ECO:0007669"/>
    <property type="project" value="InterPro"/>
</dbReference>
<dbReference type="InterPro" id="IPR005123">
    <property type="entry name" value="Oxoglu/Fe-dep_dioxygenase_dom"/>
</dbReference>
<evidence type="ECO:0000313" key="10">
    <source>
        <dbReference type="Proteomes" id="UP000557688"/>
    </source>
</evidence>
<keyword evidence="6" id="KW-0408">Iron</keyword>
<gene>
    <name evidence="8" type="ORF">FHR90_001191</name>
    <name evidence="9" type="ORF">HUK83_11905</name>
</gene>
<dbReference type="AlphaFoldDB" id="A0A839USY0"/>
<evidence type="ECO:0000313" key="8">
    <source>
        <dbReference type="EMBL" id="MBB3173368.1"/>
    </source>
</evidence>
<dbReference type="RefSeq" id="WP_176625045.1">
    <property type="nucleotide sequence ID" value="NZ_JABXXQ010000269.1"/>
</dbReference>
<accession>A0A839USY0</accession>
<feature type="domain" description="Fe2OG dioxygenase" evidence="7">
    <location>
        <begin position="236"/>
        <end position="330"/>
    </location>
</feature>